<proteinExistence type="predicted"/>
<name>A0AA42W123_9BURK</name>
<dbReference type="InterPro" id="IPR010260">
    <property type="entry name" value="AlpA"/>
</dbReference>
<dbReference type="RefSeq" id="WP_279853320.1">
    <property type="nucleotide sequence ID" value="NZ_JAOCIA010000008.1"/>
</dbReference>
<protein>
    <submittedName>
        <fullName evidence="1">AlpA family phage regulatory protein</fullName>
    </submittedName>
</protein>
<dbReference type="Proteomes" id="UP001161294">
    <property type="component" value="Unassembled WGS sequence"/>
</dbReference>
<dbReference type="AlphaFoldDB" id="A0AA42W123"/>
<dbReference type="EMBL" id="JAOCJW010000011">
    <property type="protein sequence ID" value="MDH2005342.1"/>
    <property type="molecule type" value="Genomic_DNA"/>
</dbReference>
<gene>
    <name evidence="1" type="ORF">N5J23_07275</name>
</gene>
<organism evidence="1 2">
    <name type="scientific">Comamonas aquatica</name>
    <dbReference type="NCBI Taxonomy" id="225991"/>
    <lineage>
        <taxon>Bacteria</taxon>
        <taxon>Pseudomonadati</taxon>
        <taxon>Pseudomonadota</taxon>
        <taxon>Betaproteobacteria</taxon>
        <taxon>Burkholderiales</taxon>
        <taxon>Comamonadaceae</taxon>
        <taxon>Comamonas</taxon>
    </lineage>
</organism>
<comment type="caution">
    <text evidence="1">The sequence shown here is derived from an EMBL/GenBank/DDBJ whole genome shotgun (WGS) entry which is preliminary data.</text>
</comment>
<accession>A0AA42W123</accession>
<dbReference type="Pfam" id="PF05930">
    <property type="entry name" value="Phage_AlpA"/>
    <property type="match status" value="1"/>
</dbReference>
<reference evidence="1" key="1">
    <citation type="submission" date="2022-09" db="EMBL/GenBank/DDBJ databases">
        <title>Intensive care unit water sources are persistently colonized with multi-drug resistant bacteria and are the site of extensive horizontal gene transfer of antibiotic resistance genes.</title>
        <authorList>
            <person name="Diorio-Toth L."/>
        </authorList>
    </citation>
    <scope>NUCLEOTIDE SEQUENCE</scope>
    <source>
        <strain evidence="1">GD03686</strain>
    </source>
</reference>
<sequence length="95" mass="10482">MQKMMLIQSTETHAVSPHAIAHTKKADPSLAQFDTLPDCAHVRLPAVLALFGISRATVWRWVKEQKIPAPKHFGSRVSAWNVGDLRGALNATSLR</sequence>
<evidence type="ECO:0000313" key="2">
    <source>
        <dbReference type="Proteomes" id="UP001161294"/>
    </source>
</evidence>
<evidence type="ECO:0000313" key="1">
    <source>
        <dbReference type="EMBL" id="MDH2005342.1"/>
    </source>
</evidence>